<dbReference type="Gene3D" id="3.40.50.1010">
    <property type="entry name" value="5'-nuclease"/>
    <property type="match status" value="1"/>
</dbReference>
<dbReference type="InterPro" id="IPR006084">
    <property type="entry name" value="XPG/Rad2"/>
</dbReference>
<evidence type="ECO:0000259" key="1">
    <source>
        <dbReference type="SMART" id="SM00484"/>
    </source>
</evidence>
<organism evidence="2 3">
    <name type="scientific">Armillaria tabescens</name>
    <name type="common">Ringless honey mushroom</name>
    <name type="synonym">Agaricus tabescens</name>
    <dbReference type="NCBI Taxonomy" id="1929756"/>
    <lineage>
        <taxon>Eukaryota</taxon>
        <taxon>Fungi</taxon>
        <taxon>Dikarya</taxon>
        <taxon>Basidiomycota</taxon>
        <taxon>Agaricomycotina</taxon>
        <taxon>Agaricomycetes</taxon>
        <taxon>Agaricomycetidae</taxon>
        <taxon>Agaricales</taxon>
        <taxon>Marasmiineae</taxon>
        <taxon>Physalacriaceae</taxon>
        <taxon>Desarmillaria</taxon>
    </lineage>
</organism>
<proteinExistence type="predicted"/>
<feature type="domain" description="XPG-I" evidence="1">
    <location>
        <begin position="48"/>
        <end position="123"/>
    </location>
</feature>
<dbReference type="PRINTS" id="PR00853">
    <property type="entry name" value="XPGRADSUPER"/>
</dbReference>
<dbReference type="InterPro" id="IPR006086">
    <property type="entry name" value="XPG-I_dom"/>
</dbReference>
<dbReference type="InterPro" id="IPR029060">
    <property type="entry name" value="PIN-like_dom_sf"/>
</dbReference>
<gene>
    <name evidence="2" type="ORF">EV420DRAFT_1651993</name>
</gene>
<protein>
    <recommendedName>
        <fullName evidence="1">XPG-I domain-containing protein</fullName>
    </recommendedName>
</protein>
<dbReference type="RefSeq" id="XP_060322599.1">
    <property type="nucleotide sequence ID" value="XM_060478603.1"/>
</dbReference>
<accession>A0AA39J8Q1</accession>
<dbReference type="GO" id="GO:0006974">
    <property type="term" value="P:DNA damage response"/>
    <property type="evidence" value="ECO:0007669"/>
    <property type="project" value="UniProtKB-ARBA"/>
</dbReference>
<dbReference type="AlphaFoldDB" id="A0AA39J8Q1"/>
<dbReference type="GO" id="GO:0017108">
    <property type="term" value="F:5'-flap endonuclease activity"/>
    <property type="evidence" value="ECO:0007669"/>
    <property type="project" value="TreeGrafter"/>
</dbReference>
<evidence type="ECO:0000313" key="2">
    <source>
        <dbReference type="EMBL" id="KAK0437442.1"/>
    </source>
</evidence>
<dbReference type="PANTHER" id="PTHR11081:SF75">
    <property type="entry name" value="ENDONUCLEASE, PUTATIVE (AFU_ORTHOLOGUE AFUA_3G13260)-RELATED"/>
    <property type="match status" value="1"/>
</dbReference>
<sequence length="226" mass="25221">MGVKGGWDLLNPTSSVSFVDWSSQKISTSAIVKKMPIWLTNDFKRLLEGFGFSYWDAPGEAEAELVMLSRLGRIDAVMSEDFDTMLFGAQQVIRIKEESDSKYLIEGVIMMMEFKDVASKLQLISQIDDYAAVASAWRRDLCTALEKQGAGHLHSRQRSLASRIPLDFPKVLVLIQYIHPVTSQSNGVGNLPAAPSLRQPDISQLAKLCEELFVWGHSMGIILQFP</sequence>
<comment type="caution">
    <text evidence="2">The sequence shown here is derived from an EMBL/GenBank/DDBJ whole genome shotgun (WGS) entry which is preliminary data.</text>
</comment>
<dbReference type="SMART" id="SM00484">
    <property type="entry name" value="XPGI"/>
    <property type="match status" value="1"/>
</dbReference>
<dbReference type="EMBL" id="JAUEPS010000110">
    <property type="protein sequence ID" value="KAK0437442.1"/>
    <property type="molecule type" value="Genomic_DNA"/>
</dbReference>
<evidence type="ECO:0000313" key="3">
    <source>
        <dbReference type="Proteomes" id="UP001175211"/>
    </source>
</evidence>
<dbReference type="GeneID" id="85362151"/>
<dbReference type="Pfam" id="PF00867">
    <property type="entry name" value="XPG_I"/>
    <property type="match status" value="1"/>
</dbReference>
<dbReference type="Proteomes" id="UP001175211">
    <property type="component" value="Unassembled WGS sequence"/>
</dbReference>
<keyword evidence="3" id="KW-1185">Reference proteome</keyword>
<name>A0AA39J8Q1_ARMTA</name>
<reference evidence="2" key="1">
    <citation type="submission" date="2023-06" db="EMBL/GenBank/DDBJ databases">
        <authorList>
            <consortium name="Lawrence Berkeley National Laboratory"/>
            <person name="Ahrendt S."/>
            <person name="Sahu N."/>
            <person name="Indic B."/>
            <person name="Wong-Bajracharya J."/>
            <person name="Merenyi Z."/>
            <person name="Ke H.-M."/>
            <person name="Monk M."/>
            <person name="Kocsube S."/>
            <person name="Drula E."/>
            <person name="Lipzen A."/>
            <person name="Balint B."/>
            <person name="Henrissat B."/>
            <person name="Andreopoulos B."/>
            <person name="Martin F.M."/>
            <person name="Harder C.B."/>
            <person name="Rigling D."/>
            <person name="Ford K.L."/>
            <person name="Foster G.D."/>
            <person name="Pangilinan J."/>
            <person name="Papanicolaou A."/>
            <person name="Barry K."/>
            <person name="LaButti K."/>
            <person name="Viragh M."/>
            <person name="Koriabine M."/>
            <person name="Yan M."/>
            <person name="Riley R."/>
            <person name="Champramary S."/>
            <person name="Plett K.L."/>
            <person name="Tsai I.J."/>
            <person name="Slot J."/>
            <person name="Sipos G."/>
            <person name="Plett J."/>
            <person name="Nagy L.G."/>
            <person name="Grigoriev I.V."/>
        </authorList>
    </citation>
    <scope>NUCLEOTIDE SEQUENCE</scope>
    <source>
        <strain evidence="2">CCBAS 213</strain>
    </source>
</reference>
<dbReference type="SUPFAM" id="SSF88723">
    <property type="entry name" value="PIN domain-like"/>
    <property type="match status" value="1"/>
</dbReference>
<dbReference type="PANTHER" id="PTHR11081">
    <property type="entry name" value="FLAP ENDONUCLEASE FAMILY MEMBER"/>
    <property type="match status" value="1"/>
</dbReference>